<evidence type="ECO:0000256" key="2">
    <source>
        <dbReference type="ARBA" id="ARBA00022490"/>
    </source>
</evidence>
<dbReference type="InterPro" id="IPR056157">
    <property type="entry name" value="TPR_IFT80_172_dom"/>
</dbReference>
<dbReference type="GO" id="GO:0061512">
    <property type="term" value="P:protein localization to cilium"/>
    <property type="evidence" value="ECO:0007669"/>
    <property type="project" value="TreeGrafter"/>
</dbReference>
<feature type="domain" description="IFT121 second beta-propeller" evidence="11">
    <location>
        <begin position="1"/>
        <end position="69"/>
    </location>
</feature>
<keyword evidence="5" id="KW-0970">Cilium biogenesis/degradation</keyword>
<keyword evidence="6" id="KW-0969">Cilium</keyword>
<accession>A0A4Z2GFL4</accession>
<dbReference type="Pfam" id="PF25170">
    <property type="entry name" value="TPR_WDR35"/>
    <property type="match status" value="1"/>
</dbReference>
<keyword evidence="7" id="KW-0206">Cytoskeleton</keyword>
<feature type="domain" description="IFT121-like TPR repeats" evidence="12">
    <location>
        <begin position="401"/>
        <end position="500"/>
    </location>
</feature>
<dbReference type="SUPFAM" id="SSF48452">
    <property type="entry name" value="TPR-like"/>
    <property type="match status" value="1"/>
</dbReference>
<evidence type="ECO:0000313" key="14">
    <source>
        <dbReference type="Proteomes" id="UP000314294"/>
    </source>
</evidence>
<dbReference type="Pfam" id="PF23390">
    <property type="entry name" value="Beta-prop_WDR35_2nd"/>
    <property type="match status" value="1"/>
</dbReference>
<keyword evidence="14" id="KW-1185">Reference proteome</keyword>
<proteinExistence type="predicted"/>
<evidence type="ECO:0000256" key="7">
    <source>
        <dbReference type="ARBA" id="ARBA00023212"/>
    </source>
</evidence>
<dbReference type="GO" id="GO:0097730">
    <property type="term" value="C:non-motile cilium"/>
    <property type="evidence" value="ECO:0007669"/>
    <property type="project" value="TreeGrafter"/>
</dbReference>
<dbReference type="InterPro" id="IPR056170">
    <property type="entry name" value="Znf_IFT121-like"/>
</dbReference>
<dbReference type="Pfam" id="PF23387">
    <property type="entry name" value="TPR_IFT80_172"/>
    <property type="match status" value="1"/>
</dbReference>
<comment type="caution">
    <text evidence="13">The sequence shown here is derived from an EMBL/GenBank/DDBJ whole genome shotgun (WGS) entry which is preliminary data.</text>
</comment>
<dbReference type="GO" id="GO:0030991">
    <property type="term" value="C:intraciliary transport particle A"/>
    <property type="evidence" value="ECO:0007669"/>
    <property type="project" value="TreeGrafter"/>
</dbReference>
<evidence type="ECO:0000259" key="11">
    <source>
        <dbReference type="Pfam" id="PF23390"/>
    </source>
</evidence>
<dbReference type="Gene3D" id="1.25.40.470">
    <property type="match status" value="1"/>
</dbReference>
<dbReference type="AlphaFoldDB" id="A0A4Z2GFL4"/>
<feature type="domain" description="IFT80/172/WDR35 TPR" evidence="10">
    <location>
        <begin position="100"/>
        <end position="191"/>
    </location>
</feature>
<dbReference type="GO" id="GO:0035721">
    <property type="term" value="P:intraciliary retrograde transport"/>
    <property type="evidence" value="ECO:0007669"/>
    <property type="project" value="TreeGrafter"/>
</dbReference>
<dbReference type="OrthoDB" id="10260567at2759"/>
<feature type="domain" description="IFT121-like zinc finger" evidence="9">
    <location>
        <begin position="517"/>
        <end position="559"/>
    </location>
</feature>
<dbReference type="GO" id="GO:1905515">
    <property type="term" value="P:non-motile cilium assembly"/>
    <property type="evidence" value="ECO:0007669"/>
    <property type="project" value="TreeGrafter"/>
</dbReference>
<keyword evidence="2" id="KW-0963">Cytoplasm</keyword>
<evidence type="ECO:0000259" key="12">
    <source>
        <dbReference type="Pfam" id="PF25768"/>
    </source>
</evidence>
<dbReference type="PANTHER" id="PTHR12764">
    <property type="entry name" value="WD REPEAT DOMAIN-RELATED"/>
    <property type="match status" value="1"/>
</dbReference>
<dbReference type="SUPFAM" id="SSF48371">
    <property type="entry name" value="ARM repeat"/>
    <property type="match status" value="1"/>
</dbReference>
<evidence type="ECO:0000256" key="8">
    <source>
        <dbReference type="ARBA" id="ARBA00023273"/>
    </source>
</evidence>
<dbReference type="InterPro" id="IPR016024">
    <property type="entry name" value="ARM-type_fold"/>
</dbReference>
<dbReference type="EMBL" id="SRLO01000561">
    <property type="protein sequence ID" value="TNN52031.1"/>
    <property type="molecule type" value="Genomic_DNA"/>
</dbReference>
<dbReference type="PANTHER" id="PTHR12764:SF5">
    <property type="entry name" value="LD29485P"/>
    <property type="match status" value="1"/>
</dbReference>
<keyword evidence="4" id="KW-0677">Repeat</keyword>
<comment type="subcellular location">
    <subcellularLocation>
        <location evidence="1">Cytoplasm</location>
        <location evidence="1">Cytoskeleton</location>
        <location evidence="1">Cilium basal body</location>
    </subcellularLocation>
</comment>
<evidence type="ECO:0000256" key="1">
    <source>
        <dbReference type="ARBA" id="ARBA00004120"/>
    </source>
</evidence>
<dbReference type="Proteomes" id="UP000314294">
    <property type="component" value="Unassembled WGS sequence"/>
</dbReference>
<evidence type="ECO:0000256" key="4">
    <source>
        <dbReference type="ARBA" id="ARBA00022737"/>
    </source>
</evidence>
<keyword evidence="3" id="KW-0853">WD repeat</keyword>
<dbReference type="InterPro" id="IPR057979">
    <property type="entry name" value="TPR_IFT121"/>
</dbReference>
<evidence type="ECO:0000259" key="10">
    <source>
        <dbReference type="Pfam" id="PF23387"/>
    </source>
</evidence>
<reference evidence="13 14" key="1">
    <citation type="submission" date="2019-03" db="EMBL/GenBank/DDBJ databases">
        <title>First draft genome of Liparis tanakae, snailfish: a comprehensive survey of snailfish specific genes.</title>
        <authorList>
            <person name="Kim W."/>
            <person name="Song I."/>
            <person name="Jeong J.-H."/>
            <person name="Kim D."/>
            <person name="Kim S."/>
            <person name="Ryu S."/>
            <person name="Song J.Y."/>
            <person name="Lee S.K."/>
        </authorList>
    </citation>
    <scope>NUCLEOTIDE SEQUENCE [LARGE SCALE GENOMIC DNA]</scope>
    <source>
        <tissue evidence="13">Muscle</tissue>
    </source>
</reference>
<organism evidence="13 14">
    <name type="scientific">Liparis tanakae</name>
    <name type="common">Tanaka's snailfish</name>
    <dbReference type="NCBI Taxonomy" id="230148"/>
    <lineage>
        <taxon>Eukaryota</taxon>
        <taxon>Metazoa</taxon>
        <taxon>Chordata</taxon>
        <taxon>Craniata</taxon>
        <taxon>Vertebrata</taxon>
        <taxon>Euteleostomi</taxon>
        <taxon>Actinopterygii</taxon>
        <taxon>Neopterygii</taxon>
        <taxon>Teleostei</taxon>
        <taxon>Neoteleostei</taxon>
        <taxon>Acanthomorphata</taxon>
        <taxon>Eupercaria</taxon>
        <taxon>Perciformes</taxon>
        <taxon>Cottioidei</taxon>
        <taxon>Cottales</taxon>
        <taxon>Liparidae</taxon>
        <taxon>Liparis</taxon>
    </lineage>
</organism>
<evidence type="ECO:0000256" key="3">
    <source>
        <dbReference type="ARBA" id="ARBA00022574"/>
    </source>
</evidence>
<dbReference type="InterPro" id="IPR011990">
    <property type="entry name" value="TPR-like_helical_dom_sf"/>
</dbReference>
<dbReference type="Pfam" id="PF23145">
    <property type="entry name" value="Zf_2nd_IFT121"/>
    <property type="match status" value="1"/>
</dbReference>
<evidence type="ECO:0000313" key="13">
    <source>
        <dbReference type="EMBL" id="TNN52031.1"/>
    </source>
</evidence>
<evidence type="ECO:0000256" key="5">
    <source>
        <dbReference type="ARBA" id="ARBA00022794"/>
    </source>
</evidence>
<dbReference type="FunFam" id="1.25.40.470:FF:000004">
    <property type="entry name" value="WD repeat-containing protein 35"/>
    <property type="match status" value="1"/>
</dbReference>
<keyword evidence="8" id="KW-0966">Cell projection</keyword>
<gene>
    <name evidence="13" type="primary">WDR35_0</name>
    <name evidence="13" type="ORF">EYF80_037746</name>
</gene>
<protein>
    <submittedName>
        <fullName evidence="13">WD repeat-containing protein 35</fullName>
    </submittedName>
</protein>
<dbReference type="InterPro" id="IPR039857">
    <property type="entry name" value="Ift122/121"/>
</dbReference>
<evidence type="ECO:0000259" key="9">
    <source>
        <dbReference type="Pfam" id="PF23145"/>
    </source>
</evidence>
<dbReference type="InterPro" id="IPR057361">
    <property type="entry name" value="TPR_WDR35"/>
</dbReference>
<name>A0A4Z2GFL4_9TELE</name>
<evidence type="ECO:0000256" key="6">
    <source>
        <dbReference type="ARBA" id="ARBA00023069"/>
    </source>
</evidence>
<sequence length="560" mass="64379">MKWAHDNPDLFAMMEKTRMYVFRNLDPEEPIQTSGYICNFEDLEIKSVLLDEIMKDPERPNKDNLINFEIRSLRDSRALIEKVGIKDASQFIKDNPHPRLWRLLAEAALQKLDLKEAEQAFVCCKDYQGIEFVKRLGNLQSEPMKQAEVATYFSRFEEAERMYLDIDRRDLAISLRIKLGDWFRVLQLLKSGSGDCDDALLEQAYNAIGDYFADRQKWVNAVQYYLQGCNQERLAECYSMLEDYQGLEQMTALLPENHQLLPDIGQMFATVGMCEQAVEAYLKCNQPKAAIDTCVHLNQWNKAVELARTHNMKEIKSLLSKYASHLLEKNKTLEAVELYRKAHYFLDAAKLMFKIADEEAEKGTRPLRVKKLYVLAARLATSALAGLLEEDATSSDDRIVDHAWRGAEAYHFFLLAQRQLYEGYMENATRTALHLREYEDIIPAVEIYSLLAVCAAANRAFGTCSQAFIKLESLESLDLDQRQPYEDLALEIFTKHTPKDNHTMEPDRSEGAEGKLPTCIVTGQPIQEYQFWMCSVCKHCALGQEICKYNFCPLCHTPVA</sequence>
<dbReference type="InterPro" id="IPR056158">
    <property type="entry name" value="Beta-prop_IFT121_2nd"/>
</dbReference>
<dbReference type="Pfam" id="PF25768">
    <property type="entry name" value="TPR_IFT121"/>
    <property type="match status" value="1"/>
</dbReference>